<dbReference type="PANTHER" id="PTHR10091">
    <property type="entry name" value="ALDOSE-1-EPIMERASE"/>
    <property type="match status" value="1"/>
</dbReference>
<protein>
    <submittedName>
        <fullName evidence="1">Aldose 1-epimerase</fullName>
        <ecNumber evidence="1">5.1.3.3</ecNumber>
    </submittedName>
</protein>
<dbReference type="GO" id="GO:0033499">
    <property type="term" value="P:galactose catabolic process via UDP-galactose, Leloir pathway"/>
    <property type="evidence" value="ECO:0007669"/>
    <property type="project" value="TreeGrafter"/>
</dbReference>
<reference evidence="1 2" key="1">
    <citation type="submission" date="2019-02" db="EMBL/GenBank/DDBJ databases">
        <title>Deep-cultivation of Planctomycetes and their phenomic and genomic characterization uncovers novel biology.</title>
        <authorList>
            <person name="Wiegand S."/>
            <person name="Jogler M."/>
            <person name="Boedeker C."/>
            <person name="Pinto D."/>
            <person name="Vollmers J."/>
            <person name="Rivas-Marin E."/>
            <person name="Kohn T."/>
            <person name="Peeters S.H."/>
            <person name="Heuer A."/>
            <person name="Rast P."/>
            <person name="Oberbeckmann S."/>
            <person name="Bunk B."/>
            <person name="Jeske O."/>
            <person name="Meyerdierks A."/>
            <person name="Storesund J.E."/>
            <person name="Kallscheuer N."/>
            <person name="Luecker S."/>
            <person name="Lage O.M."/>
            <person name="Pohl T."/>
            <person name="Merkel B.J."/>
            <person name="Hornburger P."/>
            <person name="Mueller R.-W."/>
            <person name="Bruemmer F."/>
            <person name="Labrenz M."/>
            <person name="Spormann A.M."/>
            <person name="Op den Camp H."/>
            <person name="Overmann J."/>
            <person name="Amann R."/>
            <person name="Jetten M.S.M."/>
            <person name="Mascher T."/>
            <person name="Medema M.H."/>
            <person name="Devos D.P."/>
            <person name="Kaster A.-K."/>
            <person name="Ovreas L."/>
            <person name="Rohde M."/>
            <person name="Galperin M.Y."/>
            <person name="Jogler C."/>
        </authorList>
    </citation>
    <scope>NUCLEOTIDE SEQUENCE [LARGE SCALE GENOMIC DNA]</scope>
    <source>
        <strain evidence="1 2">Spa11</strain>
    </source>
</reference>
<dbReference type="GO" id="GO:0006006">
    <property type="term" value="P:glucose metabolic process"/>
    <property type="evidence" value="ECO:0007669"/>
    <property type="project" value="TreeGrafter"/>
</dbReference>
<dbReference type="EC" id="5.1.3.3" evidence="1"/>
<dbReference type="PANTHER" id="PTHR10091:SF45">
    <property type="entry name" value="ALDOSE 1-EPIMERASE"/>
    <property type="match status" value="1"/>
</dbReference>
<dbReference type="AlphaFoldDB" id="A0A518K3S1"/>
<dbReference type="Gene3D" id="2.70.98.10">
    <property type="match status" value="1"/>
</dbReference>
<evidence type="ECO:0000313" key="1">
    <source>
        <dbReference type="EMBL" id="QDV72446.1"/>
    </source>
</evidence>
<keyword evidence="2" id="KW-1185">Reference proteome</keyword>
<dbReference type="InterPro" id="IPR014718">
    <property type="entry name" value="GH-type_carb-bd"/>
</dbReference>
<dbReference type="Proteomes" id="UP000316426">
    <property type="component" value="Chromosome"/>
</dbReference>
<dbReference type="GO" id="GO:0004034">
    <property type="term" value="F:aldose 1-epimerase activity"/>
    <property type="evidence" value="ECO:0007669"/>
    <property type="project" value="UniProtKB-EC"/>
</dbReference>
<dbReference type="EMBL" id="CP036349">
    <property type="protein sequence ID" value="QDV72446.1"/>
    <property type="molecule type" value="Genomic_DNA"/>
</dbReference>
<name>A0A518K3S1_9BACT</name>
<dbReference type="SUPFAM" id="SSF74650">
    <property type="entry name" value="Galactose mutarotase-like"/>
    <property type="match status" value="1"/>
</dbReference>
<dbReference type="Pfam" id="PF01263">
    <property type="entry name" value="Aldose_epim"/>
    <property type="match status" value="1"/>
</dbReference>
<sequence>MSANIVSINAADSGAAAEVAVGLGFNCFSWKTPFAGDADGSRRELLWAEPDFELGEGRPSRSGIPLLAPFPGRIAKGVVEWNGKTYQLDDTSGQGHAIHGFAPRNPWRLVEHSADRVTAEFRPTIDAPYAAVQWPGDYVMTATYSIAGSQLLFDLRVTNPGDEPIPFGFGTHAYFRLPLAEGADPEATVVRAPVDGRWEAVDMIPTGGVEPLDAGDPLAIGAPLAGREFDTAYRFSKGAETTELIDPTSGRTVRQTFDDSMTCCVIYTPGHREAICLEPYTCTPDPLNMQSRGASSGLIVIEPGESYATRIVLEAVVA</sequence>
<dbReference type="CDD" id="cd01081">
    <property type="entry name" value="Aldose_epim"/>
    <property type="match status" value="1"/>
</dbReference>
<dbReference type="KEGG" id="bmei:Spa11_06220"/>
<evidence type="ECO:0000313" key="2">
    <source>
        <dbReference type="Proteomes" id="UP000316426"/>
    </source>
</evidence>
<dbReference type="InterPro" id="IPR008183">
    <property type="entry name" value="Aldose_1/G6P_1-epimerase"/>
</dbReference>
<gene>
    <name evidence="1" type="primary">galM</name>
    <name evidence="1" type="ORF">Spa11_06220</name>
</gene>
<dbReference type="GO" id="GO:0030246">
    <property type="term" value="F:carbohydrate binding"/>
    <property type="evidence" value="ECO:0007669"/>
    <property type="project" value="InterPro"/>
</dbReference>
<organism evidence="1 2">
    <name type="scientific">Botrimarina mediterranea</name>
    <dbReference type="NCBI Taxonomy" id="2528022"/>
    <lineage>
        <taxon>Bacteria</taxon>
        <taxon>Pseudomonadati</taxon>
        <taxon>Planctomycetota</taxon>
        <taxon>Planctomycetia</taxon>
        <taxon>Pirellulales</taxon>
        <taxon>Lacipirellulaceae</taxon>
        <taxon>Botrimarina</taxon>
    </lineage>
</organism>
<accession>A0A518K3S1</accession>
<dbReference type="RefSeq" id="WP_197529697.1">
    <property type="nucleotide sequence ID" value="NZ_CP036349.1"/>
</dbReference>
<proteinExistence type="predicted"/>
<keyword evidence="1" id="KW-0413">Isomerase</keyword>
<dbReference type="InterPro" id="IPR011013">
    <property type="entry name" value="Gal_mutarotase_sf_dom"/>
</dbReference>